<dbReference type="GO" id="GO:0006508">
    <property type="term" value="P:proteolysis"/>
    <property type="evidence" value="ECO:0007669"/>
    <property type="project" value="UniProtKB-KW"/>
</dbReference>
<evidence type="ECO:0000256" key="1">
    <source>
        <dbReference type="SAM" id="Phobius"/>
    </source>
</evidence>
<dbReference type="PANTHER" id="PTHR43592">
    <property type="entry name" value="CAAX AMINO TERMINAL PROTEASE"/>
    <property type="match status" value="1"/>
</dbReference>
<feature type="transmembrane region" description="Helical" evidence="1">
    <location>
        <begin position="206"/>
        <end position="231"/>
    </location>
</feature>
<proteinExistence type="predicted"/>
<keyword evidence="4" id="KW-1185">Reference proteome</keyword>
<dbReference type="OrthoDB" id="2357478at2"/>
<reference evidence="3 4" key="1">
    <citation type="submission" date="2017-08" db="EMBL/GenBank/DDBJ databases">
        <title>Complete Genome Sequence of Bacillus kochii Oregon-R-modENCODE STRAIN BDGP4, isolated from Drosophila melanogaster gut.</title>
        <authorList>
            <person name="Wan K.H."/>
            <person name="Yu C."/>
            <person name="Park S."/>
            <person name="Hammonds A.S."/>
            <person name="Booth B.W."/>
            <person name="Celniker S.E."/>
        </authorList>
    </citation>
    <scope>NUCLEOTIDE SEQUENCE [LARGE SCALE GENOMIC DNA]</scope>
    <source>
        <strain evidence="3 4">BDGP4</strain>
    </source>
</reference>
<dbReference type="RefSeq" id="WP_095371094.1">
    <property type="nucleotide sequence ID" value="NZ_CP022983.1"/>
</dbReference>
<feature type="transmembrane region" description="Helical" evidence="1">
    <location>
        <begin position="45"/>
        <end position="65"/>
    </location>
</feature>
<dbReference type="AlphaFoldDB" id="A0A248THF6"/>
<feature type="domain" description="CAAX prenyl protease 2/Lysostaphin resistance protein A-like" evidence="2">
    <location>
        <begin position="147"/>
        <end position="233"/>
    </location>
</feature>
<keyword evidence="3" id="KW-0378">Hydrolase</keyword>
<keyword evidence="3" id="KW-0482">Metalloprotease</keyword>
<dbReference type="GO" id="GO:0004175">
    <property type="term" value="F:endopeptidase activity"/>
    <property type="evidence" value="ECO:0007669"/>
    <property type="project" value="UniProtKB-ARBA"/>
</dbReference>
<dbReference type="Proteomes" id="UP000215137">
    <property type="component" value="Chromosome"/>
</dbReference>
<dbReference type="GO" id="GO:0008237">
    <property type="term" value="F:metallopeptidase activity"/>
    <property type="evidence" value="ECO:0007669"/>
    <property type="project" value="UniProtKB-KW"/>
</dbReference>
<evidence type="ECO:0000259" key="2">
    <source>
        <dbReference type="Pfam" id="PF02517"/>
    </source>
</evidence>
<feature type="transmembrane region" description="Helical" evidence="1">
    <location>
        <begin position="175"/>
        <end position="194"/>
    </location>
</feature>
<evidence type="ECO:0000313" key="4">
    <source>
        <dbReference type="Proteomes" id="UP000215137"/>
    </source>
</evidence>
<feature type="transmembrane region" description="Helical" evidence="1">
    <location>
        <begin position="6"/>
        <end position="24"/>
    </location>
</feature>
<sequence>MEIGFWLILITLLLYDPIVGYLDFQKFKKDVRIKEHARLKYYYKIIYGLWIPIIFMLGLVLLTELSLGQIGFTSLKLNTSVLGNVFSYIILTLGVFYLCLVLYYIIGYYLSSKIRRELSIKKAGEMENYEFTPILPVNDKEKKVWNFVSLSAGITEEVLYRGFLIFALAYLFPDLSIWGVIIAASFIFGLAHTYQGVWVGVVRTTIIGFLFSCLYIVLGSIIPLIILHFLIDYLAKLGDQGHAVAK</sequence>
<feature type="transmembrane region" description="Helical" evidence="1">
    <location>
        <begin position="85"/>
        <end position="106"/>
    </location>
</feature>
<gene>
    <name evidence="3" type="ORF">CKF48_09400</name>
</gene>
<keyword evidence="1" id="KW-0472">Membrane</keyword>
<dbReference type="Pfam" id="PF02517">
    <property type="entry name" value="Rce1-like"/>
    <property type="match status" value="1"/>
</dbReference>
<protein>
    <submittedName>
        <fullName evidence="3">CPBP family intramembrane metalloprotease</fullName>
    </submittedName>
</protein>
<name>A0A248THF6_9BACI</name>
<evidence type="ECO:0000313" key="3">
    <source>
        <dbReference type="EMBL" id="ASV67520.1"/>
    </source>
</evidence>
<dbReference type="EMBL" id="CP022983">
    <property type="protein sequence ID" value="ASV67520.1"/>
    <property type="molecule type" value="Genomic_DNA"/>
</dbReference>
<keyword evidence="1" id="KW-1133">Transmembrane helix</keyword>
<feature type="transmembrane region" description="Helical" evidence="1">
    <location>
        <begin position="144"/>
        <end position="169"/>
    </location>
</feature>
<dbReference type="InterPro" id="IPR003675">
    <property type="entry name" value="Rce1/LyrA-like_dom"/>
</dbReference>
<keyword evidence="3" id="KW-0645">Protease</keyword>
<dbReference type="KEGG" id="bko:CKF48_09400"/>
<dbReference type="GO" id="GO:0080120">
    <property type="term" value="P:CAAX-box protein maturation"/>
    <property type="evidence" value="ECO:0007669"/>
    <property type="project" value="UniProtKB-ARBA"/>
</dbReference>
<keyword evidence="1" id="KW-0812">Transmembrane</keyword>
<accession>A0A248THF6</accession>
<organism evidence="3 4">
    <name type="scientific">Cytobacillus kochii</name>
    <dbReference type="NCBI Taxonomy" id="859143"/>
    <lineage>
        <taxon>Bacteria</taxon>
        <taxon>Bacillati</taxon>
        <taxon>Bacillota</taxon>
        <taxon>Bacilli</taxon>
        <taxon>Bacillales</taxon>
        <taxon>Bacillaceae</taxon>
        <taxon>Cytobacillus</taxon>
    </lineage>
</organism>
<dbReference type="PANTHER" id="PTHR43592:SF15">
    <property type="entry name" value="CAAX AMINO TERMINAL PROTEASE FAMILY PROTEIN"/>
    <property type="match status" value="1"/>
</dbReference>